<evidence type="ECO:0000313" key="1">
    <source>
        <dbReference type="Proteomes" id="UP000887572"/>
    </source>
</evidence>
<proteinExistence type="predicted"/>
<organism evidence="1 2">
    <name type="scientific">Globodera rostochiensis</name>
    <name type="common">Golden nematode worm</name>
    <name type="synonym">Heterodera rostochiensis</name>
    <dbReference type="NCBI Taxonomy" id="31243"/>
    <lineage>
        <taxon>Eukaryota</taxon>
        <taxon>Metazoa</taxon>
        <taxon>Ecdysozoa</taxon>
        <taxon>Nematoda</taxon>
        <taxon>Chromadorea</taxon>
        <taxon>Rhabditida</taxon>
        <taxon>Tylenchina</taxon>
        <taxon>Tylenchomorpha</taxon>
        <taxon>Tylenchoidea</taxon>
        <taxon>Heteroderidae</taxon>
        <taxon>Heteroderinae</taxon>
        <taxon>Globodera</taxon>
    </lineage>
</organism>
<protein>
    <submittedName>
        <fullName evidence="2">Uncharacterized protein</fullName>
    </submittedName>
</protein>
<accession>A0A914H9F0</accession>
<dbReference type="AlphaFoldDB" id="A0A914H9F0"/>
<dbReference type="Proteomes" id="UP000887572">
    <property type="component" value="Unplaced"/>
</dbReference>
<name>A0A914H9F0_GLORO</name>
<sequence length="150" mass="17267">MKQFQPQAFAVPQHGLVPQQWPKLGLYGTGTYRDQKKRDRDQDYQPGPDQQAEMLLELHRITLSNQHASMIKDLPTLYGTAGRDAVHDFFITMEYCTREWREEKKMDALRTKLKGKAMDALNMAINKFGQAAPYATVKAEILSVLRETDH</sequence>
<evidence type="ECO:0000313" key="2">
    <source>
        <dbReference type="WBParaSite" id="Gr19_v10_g15262.t1"/>
    </source>
</evidence>
<dbReference type="WBParaSite" id="Gr19_v10_g15262.t1">
    <property type="protein sequence ID" value="Gr19_v10_g15262.t1"/>
    <property type="gene ID" value="Gr19_v10_g15262"/>
</dbReference>
<reference evidence="2" key="1">
    <citation type="submission" date="2022-11" db="UniProtKB">
        <authorList>
            <consortium name="WormBaseParasite"/>
        </authorList>
    </citation>
    <scope>IDENTIFICATION</scope>
</reference>
<keyword evidence="1" id="KW-1185">Reference proteome</keyword>